<keyword evidence="1" id="KW-0812">Transmembrane</keyword>
<dbReference type="KEGG" id="slp:Slip_0169"/>
<feature type="transmembrane region" description="Helical" evidence="1">
    <location>
        <begin position="80"/>
        <end position="101"/>
    </location>
</feature>
<gene>
    <name evidence="3" type="ordered locus">Slip_0169</name>
</gene>
<dbReference type="InterPro" id="IPR017850">
    <property type="entry name" value="Alkaline_phosphatase_core_sf"/>
</dbReference>
<feature type="transmembrane region" description="Helical" evidence="1">
    <location>
        <begin position="44"/>
        <end position="68"/>
    </location>
</feature>
<sequence length="859" mass="97678">MGLIKKRKNLVPRISISILPAALLVLTVFIYGPINLYAGNSKELWFPFSFIASKFILSGVGVFLLFSIICVSMPWEKGKWLVALVFGIAVALYIEGTYLPIEYINLNGAPTEWEKYYFQMIWDAVLWTACILVSVAAAGFREELFKKAVPLVCGLLIAVQVIALIPLLNDLGQEKRFVLTSEGKFTLSEKDNIIVLVLDCFDNRLFEMFTEENSQFKQAFSDFTYYRNTTSGFNYTAPSIPFILTGIPYDNSVPYSEYLRMSFRKVPLLKTLYEKGYDSGVYTFPQMIPLNDPLLAEYISNAKSITEEKELSMPMFQSMLKFTALRLFPMSLKKHFLIEYDEFDNPEQEMKIGESTNRDVAFYKHLITQGFATQERENAFRFYHFNGAHLPYTLDGELRPANLEWPQAFFQQAKGCMKLTVTFLDQLKKAGVYDNSTIIIVGDHGVMEDLMMSHYLAPVMLIKTNNRHGEAMSISNAPVSNGDIAATVLDLIAPEVRDSGASIFDVRDNQKRNRYYYWYNGYQKTKSGYLPDLYEYINNGSCENHQDWVRTGRILTPEGVRSTEYKQYRLGTQLYSADITCLMERDKNKKTFYAFRGLYYVGDYAATSGDFAQLCFAIPVRNNDLPVYITLSSAFPDDPDIIQRLRIEVNGKPLADEFYVSGAGIKHIKFTIPKGLLKKDGKLDLKLLLPHARYPEGYQKEVVYLKGALRIYSLTIGAIPPLKKGDVINFGAGGNSTKYIGSGWHAPEPRHRWTSDRAELFLPLRPDKEARLKFRLVYPHDENYVNLSVNGHPIGKWKGVCAGEEWGYYKVMTIPKEVLSADGLQLITLEMPNAYRPSGTADRNARVLGLPVMSIEVID</sequence>
<dbReference type="Pfam" id="PF00884">
    <property type="entry name" value="Sulfatase"/>
    <property type="match status" value="1"/>
</dbReference>
<feature type="domain" description="Sulfatase N-terminal" evidence="2">
    <location>
        <begin position="192"/>
        <end position="491"/>
    </location>
</feature>
<dbReference type="AlphaFoldDB" id="D7CJ80"/>
<organism evidence="3 4">
    <name type="scientific">Syntrophothermus lipocalidus (strain DSM 12680 / TGB-C1)</name>
    <dbReference type="NCBI Taxonomy" id="643648"/>
    <lineage>
        <taxon>Bacteria</taxon>
        <taxon>Bacillati</taxon>
        <taxon>Bacillota</taxon>
        <taxon>Clostridia</taxon>
        <taxon>Eubacteriales</taxon>
        <taxon>Syntrophomonadaceae</taxon>
        <taxon>Syntrophothermus</taxon>
    </lineage>
</organism>
<dbReference type="InterPro" id="IPR000917">
    <property type="entry name" value="Sulfatase_N"/>
</dbReference>
<feature type="transmembrane region" description="Helical" evidence="1">
    <location>
        <begin position="12"/>
        <end position="32"/>
    </location>
</feature>
<reference evidence="3 4" key="2">
    <citation type="journal article" date="2010" name="Stand. Genomic Sci.">
        <title>Complete genome sequence of Syntrophothermus lipocalidus type strain (TGB-C1).</title>
        <authorList>
            <person name="Djao O.D."/>
            <person name="Zhang X."/>
            <person name="Lucas S."/>
            <person name="Lapidus A."/>
            <person name="Del Rio T.G."/>
            <person name="Nolan M."/>
            <person name="Tice H."/>
            <person name="Cheng J.F."/>
            <person name="Han C."/>
            <person name="Tapia R."/>
            <person name="Goodwin L."/>
            <person name="Pitluck S."/>
            <person name="Liolios K."/>
            <person name="Ivanova N."/>
            <person name="Mavromatis K."/>
            <person name="Mikhailova N."/>
            <person name="Ovchinnikova G."/>
            <person name="Pati A."/>
            <person name="Brambilla E."/>
            <person name="Chen A."/>
            <person name="Palaniappan K."/>
            <person name="Land M."/>
            <person name="Hauser L."/>
            <person name="Chang Y.J."/>
            <person name="Jeffries C.D."/>
            <person name="Rohde M."/>
            <person name="Sikorski J."/>
            <person name="Spring S."/>
            <person name="Goker M."/>
            <person name="Detter J.C."/>
            <person name="Woyke T."/>
            <person name="Bristow J."/>
            <person name="Eisen J.A."/>
            <person name="Markowitz V."/>
            <person name="Hugenholtz P."/>
            <person name="Kyrpides N.C."/>
            <person name="Klenk H.P."/>
        </authorList>
    </citation>
    <scope>NUCLEOTIDE SEQUENCE [LARGE SCALE GENOMIC DNA]</scope>
    <source>
        <strain evidence="4">DSM 12680 / TGB-C1</strain>
    </source>
</reference>
<keyword evidence="1" id="KW-0472">Membrane</keyword>
<dbReference type="eggNOG" id="COG1368">
    <property type="taxonomic scope" value="Bacteria"/>
</dbReference>
<evidence type="ECO:0000256" key="1">
    <source>
        <dbReference type="SAM" id="Phobius"/>
    </source>
</evidence>
<name>D7CJ80_SYNLT</name>
<protein>
    <submittedName>
        <fullName evidence="3">Sulfatase</fullName>
    </submittedName>
</protein>
<feature type="transmembrane region" description="Helical" evidence="1">
    <location>
        <begin position="121"/>
        <end position="141"/>
    </location>
</feature>
<dbReference type="HOGENOM" id="CLU_332858_0_0_9"/>
<feature type="transmembrane region" description="Helical" evidence="1">
    <location>
        <begin position="148"/>
        <end position="168"/>
    </location>
</feature>
<proteinExistence type="predicted"/>
<evidence type="ECO:0000313" key="4">
    <source>
        <dbReference type="Proteomes" id="UP000000378"/>
    </source>
</evidence>
<evidence type="ECO:0000259" key="2">
    <source>
        <dbReference type="Pfam" id="PF00884"/>
    </source>
</evidence>
<dbReference type="Proteomes" id="UP000000378">
    <property type="component" value="Chromosome"/>
</dbReference>
<dbReference type="STRING" id="643648.Slip_0169"/>
<dbReference type="SUPFAM" id="SSF53649">
    <property type="entry name" value="Alkaline phosphatase-like"/>
    <property type="match status" value="1"/>
</dbReference>
<keyword evidence="4" id="KW-1185">Reference proteome</keyword>
<dbReference type="OrthoDB" id="2026867at2"/>
<dbReference type="EMBL" id="CP002048">
    <property type="protein sequence ID" value="ADI00969.1"/>
    <property type="molecule type" value="Genomic_DNA"/>
</dbReference>
<dbReference type="Gene3D" id="3.40.720.10">
    <property type="entry name" value="Alkaline Phosphatase, subunit A"/>
    <property type="match status" value="1"/>
</dbReference>
<evidence type="ECO:0000313" key="3">
    <source>
        <dbReference type="EMBL" id="ADI00969.1"/>
    </source>
</evidence>
<accession>D7CJ80</accession>
<keyword evidence="1" id="KW-1133">Transmembrane helix</keyword>
<reference evidence="4" key="1">
    <citation type="journal article" date="2010" name="Stand. Genomic Sci.">
        <title>Complete genome sequence of Syntrophothermus lipocalidus type strain (TGB-C1T).</title>
        <authorList>
            <consortium name="US DOE Joint Genome Institute (JGI-PGF)"/>
            <person name="Djao O."/>
            <person name="Zhang X."/>
            <person name="Lucas S."/>
            <person name="Lapidus A."/>
            <person name="Glavina Del Rio T."/>
            <person name="Nolan M."/>
            <person name="Tice H."/>
            <person name="Cheng J."/>
            <person name="Han C."/>
            <person name="Tapia R."/>
            <person name="Goodwin L."/>
            <person name="Pitluck S."/>
            <person name="Liolios K."/>
            <person name="Ivanova N."/>
            <person name="Mavromatis K."/>
            <person name="Mikhailova N."/>
            <person name="Ovchinnikova G."/>
            <person name="Pati A."/>
            <person name="Brambilla E."/>
            <person name="Chen A."/>
            <person name="Palaniappan K."/>
            <person name="Land M."/>
            <person name="Hauser L."/>
            <person name="Chang Y."/>
            <person name="Jeffries C."/>
            <person name="Rohde M."/>
            <person name="Sikorski J."/>
            <person name="Spring S."/>
            <person name="Goker M."/>
            <person name="Detter J."/>
            <person name="Woyke T."/>
            <person name="Bristow J."/>
            <person name="Eisen J."/>
            <person name="Markowitz V."/>
            <person name="Hugenholtz P."/>
            <person name="Kyrpides N."/>
            <person name="Klenk H."/>
        </authorList>
    </citation>
    <scope>NUCLEOTIDE SEQUENCE [LARGE SCALE GENOMIC DNA]</scope>
    <source>
        <strain evidence="4">DSM 12680 / TGB-C1</strain>
    </source>
</reference>